<feature type="chain" id="PRO_5039593781" evidence="2">
    <location>
        <begin position="23"/>
        <end position="201"/>
    </location>
</feature>
<comment type="caution">
    <text evidence="3">The sequence shown here is derived from an EMBL/GenBank/DDBJ whole genome shotgun (WGS) entry which is preliminary data.</text>
</comment>
<keyword evidence="2" id="KW-0732">Signal</keyword>
<evidence type="ECO:0000313" key="4">
    <source>
        <dbReference type="Proteomes" id="UP000647172"/>
    </source>
</evidence>
<evidence type="ECO:0000313" key="3">
    <source>
        <dbReference type="EMBL" id="GIE49695.1"/>
    </source>
</evidence>
<dbReference type="PROSITE" id="PS51257">
    <property type="entry name" value="PROKAR_LIPOPROTEIN"/>
    <property type="match status" value="1"/>
</dbReference>
<gene>
    <name evidence="3" type="ORF">Ani05nite_32290</name>
</gene>
<dbReference type="EMBL" id="BOMQ01000036">
    <property type="protein sequence ID" value="GIE49695.1"/>
    <property type="molecule type" value="Genomic_DNA"/>
</dbReference>
<sequence length="201" mass="20231">MQRNVRHRLLALAGLLTLLAGCGEPPAPPLTAPPLDGSTGASTSAYPLPSGLTVPAPVPTGILPPATLPTVPYVPPATLPPVATTPPRTTTTTTTPPAPTVSLAPKCRSGPTPAQMLAVLKGLPGIPDRKLAVADGPYCAGSWQFAAVQIAGEDPKEAEQLFVVTTGTPTALKVIEAGTDVCSVEVQSKAPAGIRARACGA</sequence>
<dbReference type="AlphaFoldDB" id="A0A919JI39"/>
<reference evidence="3" key="1">
    <citation type="submission" date="2021-01" db="EMBL/GenBank/DDBJ databases">
        <title>Whole genome shotgun sequence of Actinoplanes nipponensis NBRC 14063.</title>
        <authorList>
            <person name="Komaki H."/>
            <person name="Tamura T."/>
        </authorList>
    </citation>
    <scope>NUCLEOTIDE SEQUENCE</scope>
    <source>
        <strain evidence="3">NBRC 14063</strain>
    </source>
</reference>
<dbReference type="RefSeq" id="WP_203769138.1">
    <property type="nucleotide sequence ID" value="NZ_BAAAYJ010000104.1"/>
</dbReference>
<organism evidence="3 4">
    <name type="scientific">Actinoplanes nipponensis</name>
    <dbReference type="NCBI Taxonomy" id="135950"/>
    <lineage>
        <taxon>Bacteria</taxon>
        <taxon>Bacillati</taxon>
        <taxon>Actinomycetota</taxon>
        <taxon>Actinomycetes</taxon>
        <taxon>Micromonosporales</taxon>
        <taxon>Micromonosporaceae</taxon>
        <taxon>Actinoplanes</taxon>
    </lineage>
</organism>
<accession>A0A919JI39</accession>
<name>A0A919JI39_9ACTN</name>
<evidence type="ECO:0000256" key="2">
    <source>
        <dbReference type="SAM" id="SignalP"/>
    </source>
</evidence>
<feature type="signal peptide" evidence="2">
    <location>
        <begin position="1"/>
        <end position="22"/>
    </location>
</feature>
<protein>
    <submittedName>
        <fullName evidence="3">Uncharacterized protein</fullName>
    </submittedName>
</protein>
<evidence type="ECO:0000256" key="1">
    <source>
        <dbReference type="SAM" id="MobiDB-lite"/>
    </source>
</evidence>
<feature type="region of interest" description="Disordered" evidence="1">
    <location>
        <begin position="79"/>
        <end position="108"/>
    </location>
</feature>
<proteinExistence type="predicted"/>
<keyword evidence="4" id="KW-1185">Reference proteome</keyword>
<feature type="compositionally biased region" description="Low complexity" evidence="1">
    <location>
        <begin position="80"/>
        <end position="105"/>
    </location>
</feature>
<dbReference type="Proteomes" id="UP000647172">
    <property type="component" value="Unassembled WGS sequence"/>
</dbReference>